<comment type="caution">
    <text evidence="2">The sequence shown here is derived from an EMBL/GenBank/DDBJ whole genome shotgun (WGS) entry which is preliminary data.</text>
</comment>
<evidence type="ECO:0000313" key="2">
    <source>
        <dbReference type="EMBL" id="NMH89575.1"/>
    </source>
</evidence>
<proteinExistence type="predicted"/>
<feature type="transmembrane region" description="Helical" evidence="1">
    <location>
        <begin position="38"/>
        <end position="55"/>
    </location>
</feature>
<keyword evidence="1" id="KW-0812">Transmembrane</keyword>
<sequence>MNEKLIFIILNFVIIIGIIGKVYIIYRLIISYSSGVESLIRALAVTGACFIYLIFKTFGFSVTDILISALTTGNLMKFSVFGFVVPLILGILLTEYIILTIKTSESKAMRILILVATLSIFQYVDLYLTAYGVSSELSYVSSTKVLITNIMFTISTIITVIFRYDPKHIN</sequence>
<keyword evidence="1" id="KW-0472">Membrane</keyword>
<feature type="transmembrane region" description="Helical" evidence="1">
    <location>
        <begin position="111"/>
        <end position="133"/>
    </location>
</feature>
<dbReference type="Proteomes" id="UP000746690">
    <property type="component" value="Unassembled WGS sequence"/>
</dbReference>
<reference evidence="2 3" key="1">
    <citation type="submission" date="2020-04" db="EMBL/GenBank/DDBJ databases">
        <title>A Flavivirga sp. nov.</title>
        <authorList>
            <person name="Sun X."/>
        </authorList>
    </citation>
    <scope>NUCLEOTIDE SEQUENCE [LARGE SCALE GENOMIC DNA]</scope>
    <source>
        <strain evidence="2 3">Y03</strain>
    </source>
</reference>
<feature type="transmembrane region" description="Helical" evidence="1">
    <location>
        <begin position="145"/>
        <end position="164"/>
    </location>
</feature>
<keyword evidence="3" id="KW-1185">Reference proteome</keyword>
<accession>A0ABX1S4W7</accession>
<evidence type="ECO:0000256" key="1">
    <source>
        <dbReference type="SAM" id="Phobius"/>
    </source>
</evidence>
<organism evidence="2 3">
    <name type="scientific">Flavivirga algicola</name>
    <dbReference type="NCBI Taxonomy" id="2729136"/>
    <lineage>
        <taxon>Bacteria</taxon>
        <taxon>Pseudomonadati</taxon>
        <taxon>Bacteroidota</taxon>
        <taxon>Flavobacteriia</taxon>
        <taxon>Flavobacteriales</taxon>
        <taxon>Flavobacteriaceae</taxon>
        <taxon>Flavivirga</taxon>
    </lineage>
</organism>
<evidence type="ECO:0000313" key="3">
    <source>
        <dbReference type="Proteomes" id="UP000746690"/>
    </source>
</evidence>
<gene>
    <name evidence="2" type="ORF">HHX25_18860</name>
</gene>
<feature type="transmembrane region" description="Helical" evidence="1">
    <location>
        <begin position="75"/>
        <end position="99"/>
    </location>
</feature>
<name>A0ABX1S4W7_9FLAO</name>
<keyword evidence="1" id="KW-1133">Transmembrane helix</keyword>
<feature type="transmembrane region" description="Helical" evidence="1">
    <location>
        <begin position="6"/>
        <end position="26"/>
    </location>
</feature>
<dbReference type="EMBL" id="JABBHF010000013">
    <property type="protein sequence ID" value="NMH89575.1"/>
    <property type="molecule type" value="Genomic_DNA"/>
</dbReference>
<protein>
    <submittedName>
        <fullName evidence="2">Uncharacterized protein</fullName>
    </submittedName>
</protein>
<dbReference type="RefSeq" id="WP_169676674.1">
    <property type="nucleotide sequence ID" value="NZ_JABBHF010000013.1"/>
</dbReference>